<keyword evidence="1" id="KW-0732">Signal</keyword>
<name>A0A330M0Z6_9GAMM</name>
<gene>
    <name evidence="2" type="ORF">SHEWBE_1642</name>
</gene>
<evidence type="ECO:0000256" key="1">
    <source>
        <dbReference type="SAM" id="SignalP"/>
    </source>
</evidence>
<evidence type="ECO:0000313" key="3">
    <source>
        <dbReference type="Proteomes" id="UP000250123"/>
    </source>
</evidence>
<feature type="chain" id="PRO_5016460453" description="Conjugal transfer protein TraF" evidence="1">
    <location>
        <begin position="24"/>
        <end position="406"/>
    </location>
</feature>
<evidence type="ECO:0000313" key="2">
    <source>
        <dbReference type="EMBL" id="SQH75608.1"/>
    </source>
</evidence>
<dbReference type="Pfam" id="PF13729">
    <property type="entry name" value="TraF_2"/>
    <property type="match status" value="1"/>
</dbReference>
<dbReference type="Proteomes" id="UP000250123">
    <property type="component" value="Chromosome SHEWBE"/>
</dbReference>
<proteinExistence type="predicted"/>
<dbReference type="OrthoDB" id="6077588at2"/>
<sequence>MFARKRLLVIAVSCAICSFTSHAAPGARSLAMGGVGVATANYQSASFNNPALLTQSKSNDDVAIILPSLSAEVADPNELKDGIDNFQNAFDAFEAELAGIPLLVDGISNLGQAQGIADSLQESRTNLAQAFAALDGNAYGATSVAMAITIPTHNYAISLYALGTIDLGAGMDIIDSDLDIIENATSVDELNALQSTVNVLAAAIQEYGISIAHEFDIAGSKVSLGITPKYQIVDTFYYVTTTQGFDEDDFDADNYRVSDSNFNLDFGVSVKLNEQWILGLMARDLLSNEYQTLNPVLVYRVEPMVTVGIGYRSDWLTAGLDVDLTSKDRFGQELGATQFVRAGVELNGWDWAQVRFGYRYDTKDNAKDFITAGLGFSPFDVVHLDITASYADENELGAGLELAFTF</sequence>
<dbReference type="InterPro" id="IPR032811">
    <property type="entry name" value="Put_conjugal_transfer"/>
</dbReference>
<evidence type="ECO:0008006" key="4">
    <source>
        <dbReference type="Google" id="ProtNLM"/>
    </source>
</evidence>
<protein>
    <recommendedName>
        <fullName evidence="4">Conjugal transfer protein TraF</fullName>
    </recommendedName>
</protein>
<dbReference type="AlphaFoldDB" id="A0A330M0Z6"/>
<dbReference type="EMBL" id="LS483452">
    <property type="protein sequence ID" value="SQH75608.1"/>
    <property type="molecule type" value="Genomic_DNA"/>
</dbReference>
<dbReference type="KEGG" id="sbk:SHEWBE_1642"/>
<organism evidence="2 3">
    <name type="scientific">Shewanella benthica</name>
    <dbReference type="NCBI Taxonomy" id="43661"/>
    <lineage>
        <taxon>Bacteria</taxon>
        <taxon>Pseudomonadati</taxon>
        <taxon>Pseudomonadota</taxon>
        <taxon>Gammaproteobacteria</taxon>
        <taxon>Alteromonadales</taxon>
        <taxon>Shewanellaceae</taxon>
        <taxon>Shewanella</taxon>
    </lineage>
</organism>
<accession>A0A330M0Z6</accession>
<dbReference type="Gene3D" id="2.40.160.60">
    <property type="entry name" value="Outer membrane protein transport protein (OMPP1/FadL/TodX)"/>
    <property type="match status" value="1"/>
</dbReference>
<dbReference type="RefSeq" id="WP_112352079.1">
    <property type="nucleotide sequence ID" value="NZ_LS483452.1"/>
</dbReference>
<feature type="signal peptide" evidence="1">
    <location>
        <begin position="1"/>
        <end position="23"/>
    </location>
</feature>
<reference evidence="3" key="1">
    <citation type="submission" date="2018-06" db="EMBL/GenBank/DDBJ databases">
        <authorList>
            <person name="Cea G.-C."/>
            <person name="William W."/>
        </authorList>
    </citation>
    <scope>NUCLEOTIDE SEQUENCE [LARGE SCALE GENOMIC DNA]</scope>
    <source>
        <strain evidence="3">DB21MT-2</strain>
    </source>
</reference>